<dbReference type="InterPro" id="IPR013154">
    <property type="entry name" value="ADH-like_N"/>
</dbReference>
<dbReference type="InterPro" id="IPR020843">
    <property type="entry name" value="ER"/>
</dbReference>
<dbReference type="PANTHER" id="PTHR43677">
    <property type="entry name" value="SHORT-CHAIN DEHYDROGENASE/REDUCTASE"/>
    <property type="match status" value="1"/>
</dbReference>
<keyword evidence="3" id="KW-1185">Reference proteome</keyword>
<proteinExistence type="predicted"/>
<dbReference type="Gene3D" id="3.90.180.10">
    <property type="entry name" value="Medium-chain alcohol dehydrogenases, catalytic domain"/>
    <property type="match status" value="1"/>
</dbReference>
<dbReference type="Gene3D" id="3.40.50.720">
    <property type="entry name" value="NAD(P)-binding Rossmann-like Domain"/>
    <property type="match status" value="1"/>
</dbReference>
<name>A0ABY2BR19_9ACTN</name>
<accession>A0ABY2BR19</accession>
<dbReference type="InterPro" id="IPR011032">
    <property type="entry name" value="GroES-like_sf"/>
</dbReference>
<feature type="domain" description="Enoyl reductase (ER)" evidence="1">
    <location>
        <begin position="13"/>
        <end position="316"/>
    </location>
</feature>
<sequence length="322" mass="33539">MSGRRATALRCYGPGEQLKAEEVELPVGAGETLVEMRYASVTQLDRTVLAGKLAQQQLQPPFTPGSEGSGVVLSSERFPVGTRVVIRGGGVGVSRPGTWGELAVVPDTSVHPLPDGMELAAAVAMLAPALTAHTAVRRVGQIVEAETVVVTGITGLVGRLCAAVARSAGAMKVIGLARAGEPVDSIEGLVDQIVRVDELGQVGRELPWCNAAIDTVGGPVTSGVMSHITPGGRLVALGFTAGEFATLDLHQLIGRDLRVLPVNMQRTTIEPGTVAQVLADITPAQIRPEMEVVPALHAEDALDLLVSGPADRRVLLDVSRFA</sequence>
<dbReference type="SUPFAM" id="SSF50129">
    <property type="entry name" value="GroES-like"/>
    <property type="match status" value="1"/>
</dbReference>
<dbReference type="RefSeq" id="WP_132188265.1">
    <property type="nucleotide sequence ID" value="NZ_SLWM01000002.1"/>
</dbReference>
<reference evidence="2 3" key="1">
    <citation type="journal article" date="2015" name="Stand. Genomic Sci.">
        <title>Genomic Encyclopedia of Bacterial and Archaeal Type Strains, Phase III: the genomes of soil and plant-associated and newly described type strains.</title>
        <authorList>
            <person name="Whitman W.B."/>
            <person name="Woyke T."/>
            <person name="Klenk H.P."/>
            <person name="Zhou Y."/>
            <person name="Lilburn T.G."/>
            <person name="Beck B.J."/>
            <person name="De Vos P."/>
            <person name="Vandamme P."/>
            <person name="Eisen J.A."/>
            <person name="Garrity G."/>
            <person name="Hugenholtz P."/>
            <person name="Kyrpides N.C."/>
        </authorList>
    </citation>
    <scope>NUCLEOTIDE SEQUENCE [LARGE SCALE GENOMIC DNA]</scope>
    <source>
        <strain evidence="2 3">VKM Ac-2538</strain>
    </source>
</reference>
<dbReference type="EMBL" id="SLWM01000002">
    <property type="protein sequence ID" value="TCO29340.1"/>
    <property type="molecule type" value="Genomic_DNA"/>
</dbReference>
<dbReference type="SUPFAM" id="SSF51735">
    <property type="entry name" value="NAD(P)-binding Rossmann-fold domains"/>
    <property type="match status" value="1"/>
</dbReference>
<dbReference type="PANTHER" id="PTHR43677:SF4">
    <property type="entry name" value="QUINONE OXIDOREDUCTASE-LIKE PROTEIN 2"/>
    <property type="match status" value="1"/>
</dbReference>
<dbReference type="SMART" id="SM00829">
    <property type="entry name" value="PKS_ER"/>
    <property type="match status" value="1"/>
</dbReference>
<evidence type="ECO:0000259" key="1">
    <source>
        <dbReference type="SMART" id="SM00829"/>
    </source>
</evidence>
<evidence type="ECO:0000313" key="2">
    <source>
        <dbReference type="EMBL" id="TCO29340.1"/>
    </source>
</evidence>
<gene>
    <name evidence="2" type="ORF">EV644_10257</name>
</gene>
<dbReference type="Pfam" id="PF08240">
    <property type="entry name" value="ADH_N"/>
    <property type="match status" value="1"/>
</dbReference>
<dbReference type="InterPro" id="IPR051397">
    <property type="entry name" value="Zn-ADH-like_protein"/>
</dbReference>
<evidence type="ECO:0000313" key="3">
    <source>
        <dbReference type="Proteomes" id="UP000295818"/>
    </source>
</evidence>
<dbReference type="InterPro" id="IPR036291">
    <property type="entry name" value="NAD(P)-bd_dom_sf"/>
</dbReference>
<dbReference type="Proteomes" id="UP000295818">
    <property type="component" value="Unassembled WGS sequence"/>
</dbReference>
<organism evidence="2 3">
    <name type="scientific">Kribbella orskensis</name>
    <dbReference type="NCBI Taxonomy" id="2512216"/>
    <lineage>
        <taxon>Bacteria</taxon>
        <taxon>Bacillati</taxon>
        <taxon>Actinomycetota</taxon>
        <taxon>Actinomycetes</taxon>
        <taxon>Propionibacteriales</taxon>
        <taxon>Kribbellaceae</taxon>
        <taxon>Kribbella</taxon>
    </lineage>
</organism>
<comment type="caution">
    <text evidence="2">The sequence shown here is derived from an EMBL/GenBank/DDBJ whole genome shotgun (WGS) entry which is preliminary data.</text>
</comment>
<protein>
    <submittedName>
        <fullName evidence="2">NADPH:quinone reductase-like Zn-dependent oxidoreductase</fullName>
    </submittedName>
</protein>